<dbReference type="Gene3D" id="3.90.226.10">
    <property type="entry name" value="2-enoyl-CoA Hydratase, Chain A, domain 1"/>
    <property type="match status" value="1"/>
</dbReference>
<dbReference type="InterPro" id="IPR029045">
    <property type="entry name" value="ClpP/crotonase-like_dom_sf"/>
</dbReference>
<dbReference type="NCBIfam" id="NF006140">
    <property type="entry name" value="PRK08290.1"/>
    <property type="match status" value="1"/>
</dbReference>
<protein>
    <submittedName>
        <fullName evidence="2">Enoyl-CoA hydratase</fullName>
    </submittedName>
</protein>
<proteinExistence type="predicted"/>
<comment type="caution">
    <text evidence="2">The sequence shown here is derived from an EMBL/GenBank/DDBJ whole genome shotgun (WGS) entry which is preliminary data.</text>
</comment>
<dbReference type="Proteomes" id="UP001564760">
    <property type="component" value="Unassembled WGS sequence"/>
</dbReference>
<evidence type="ECO:0000256" key="1">
    <source>
        <dbReference type="ARBA" id="ARBA00023098"/>
    </source>
</evidence>
<evidence type="ECO:0000313" key="2">
    <source>
        <dbReference type="EMBL" id="MEY8014138.1"/>
    </source>
</evidence>
<dbReference type="PANTHER" id="PTHR11941">
    <property type="entry name" value="ENOYL-COA HYDRATASE-RELATED"/>
    <property type="match status" value="1"/>
</dbReference>
<keyword evidence="3" id="KW-1185">Reference proteome</keyword>
<dbReference type="Pfam" id="PF00378">
    <property type="entry name" value="ECH_1"/>
    <property type="match status" value="1"/>
</dbReference>
<organism evidence="2 3">
    <name type="scientific">Mycobacterium servetii</name>
    <dbReference type="NCBI Taxonomy" id="3237418"/>
    <lineage>
        <taxon>Bacteria</taxon>
        <taxon>Bacillati</taxon>
        <taxon>Actinomycetota</taxon>
        <taxon>Actinomycetes</taxon>
        <taxon>Mycobacteriales</taxon>
        <taxon>Mycobacteriaceae</taxon>
        <taxon>Mycobacterium</taxon>
    </lineage>
</organism>
<dbReference type="CDD" id="cd06558">
    <property type="entry name" value="crotonase-like"/>
    <property type="match status" value="1"/>
</dbReference>
<dbReference type="EMBL" id="JBGEDP010000001">
    <property type="protein sequence ID" value="MEY8014138.1"/>
    <property type="molecule type" value="Genomic_DNA"/>
</dbReference>
<dbReference type="InterPro" id="IPR001753">
    <property type="entry name" value="Enoyl-CoA_hydra/iso"/>
</dbReference>
<dbReference type="PANTHER" id="PTHR11941:SF124">
    <property type="entry name" value="ENOYL-COA HYDRATASE ECHA13-RELATED"/>
    <property type="match status" value="1"/>
</dbReference>
<sequence length="307" mass="34129">MTLSDQAGAAEADADAQELVSYETLDEGCIARIWLNRPDAHNAQSRGLLVQLDEAFLRAEADDTVRVVILAARGKNFSAGHDLGSELAIAERGQLPSFRINGGTRDPIAEKLYLQEWHYFFQNTCRWRDLRKITIAQVQGNAISAGLMLIWACDLIVAADNAKFSDVVAVRLGMPGVEYYAHPWEFGPRKAKELLLTGDSLDADEAYRLGMVSKVFPADELAEKTLEFARRIVERPTMAALLVKDSVNAASDAMGFTEALRHAFHIHELGHAHWAAHNENRYPVGLPPDVEDWRNAKPTKLARRDTP</sequence>
<keyword evidence="1" id="KW-0443">Lipid metabolism</keyword>
<evidence type="ECO:0000313" key="3">
    <source>
        <dbReference type="Proteomes" id="UP001564760"/>
    </source>
</evidence>
<name>A0ABV4BV19_9MYCO</name>
<accession>A0ABV4BV19</accession>
<dbReference type="SUPFAM" id="SSF52096">
    <property type="entry name" value="ClpP/crotonase"/>
    <property type="match status" value="1"/>
</dbReference>
<reference evidence="2 3" key="1">
    <citation type="submission" date="2024-08" db="EMBL/GenBank/DDBJ databases">
        <title>Mycobacterium servetensis sp. nov., a novel rapid-growing mycobacterial species recovered from a human patient in Zaragoza, Spain.</title>
        <authorList>
            <person name="Tristancho-Baro A.I."/>
            <person name="Buenestado-Serrano S."/>
            <person name="Garcia De Viedma D."/>
            <person name="Milagro-Beamonte A."/>
            <person name="Burillo N."/>
            <person name="Sanz S."/>
            <person name="Lopez-Calleja A.I."/>
            <person name="Penas-Utrilla D."/>
            <person name="Guardingo M."/>
            <person name="Garcia M.J."/>
            <person name="Vinuelas-Bayon J."/>
        </authorList>
    </citation>
    <scope>NUCLEOTIDE SEQUENCE [LARGE SCALE GENOMIC DNA]</scope>
    <source>
        <strain evidence="3">HUMS_12744610</strain>
    </source>
</reference>
<dbReference type="RefSeq" id="WP_369736795.1">
    <property type="nucleotide sequence ID" value="NZ_JBGEDP010000001.1"/>
</dbReference>
<gene>
    <name evidence="2" type="ORF">AB8998_03235</name>
</gene>